<dbReference type="GO" id="GO:0051642">
    <property type="term" value="P:centrosome localization"/>
    <property type="evidence" value="ECO:0007669"/>
    <property type="project" value="TreeGrafter"/>
</dbReference>
<dbReference type="GO" id="GO:0008017">
    <property type="term" value="F:microtubule binding"/>
    <property type="evidence" value="ECO:0007669"/>
    <property type="project" value="InterPro"/>
</dbReference>
<comment type="caution">
    <text evidence="5">The sequence shown here is derived from an EMBL/GenBank/DDBJ whole genome shotgun (WGS) entry which is preliminary data.</text>
</comment>
<dbReference type="GO" id="GO:0016477">
    <property type="term" value="P:cell migration"/>
    <property type="evidence" value="ECO:0007669"/>
    <property type="project" value="TreeGrafter"/>
</dbReference>
<dbReference type="Proteomes" id="UP000298663">
    <property type="component" value="Unassembled WGS sequence"/>
</dbReference>
<evidence type="ECO:0000256" key="2">
    <source>
        <dbReference type="ARBA" id="ARBA00023054"/>
    </source>
</evidence>
<dbReference type="PANTHER" id="PTHR10921">
    <property type="entry name" value="NUCLEAR DISTRIBUTION PROTEIN NUDE HOMOLOG 1"/>
    <property type="match status" value="1"/>
</dbReference>
<keyword evidence="2 3" id="KW-0175">Coiled coil</keyword>
<feature type="region of interest" description="Disordered" evidence="4">
    <location>
        <begin position="237"/>
        <end position="277"/>
    </location>
</feature>
<dbReference type="GO" id="GO:0047496">
    <property type="term" value="P:vesicle transport along microtubule"/>
    <property type="evidence" value="ECO:0007669"/>
    <property type="project" value="TreeGrafter"/>
</dbReference>
<dbReference type="AlphaFoldDB" id="A0A4U8UYB4"/>
<dbReference type="GO" id="GO:0005813">
    <property type="term" value="C:centrosome"/>
    <property type="evidence" value="ECO:0007669"/>
    <property type="project" value="TreeGrafter"/>
</dbReference>
<organism evidence="5 6">
    <name type="scientific">Steinernema carpocapsae</name>
    <name type="common">Entomopathogenic nematode</name>
    <dbReference type="NCBI Taxonomy" id="34508"/>
    <lineage>
        <taxon>Eukaryota</taxon>
        <taxon>Metazoa</taxon>
        <taxon>Ecdysozoa</taxon>
        <taxon>Nematoda</taxon>
        <taxon>Chromadorea</taxon>
        <taxon>Rhabditida</taxon>
        <taxon>Tylenchina</taxon>
        <taxon>Panagrolaimomorpha</taxon>
        <taxon>Strongyloidoidea</taxon>
        <taxon>Steinernematidae</taxon>
        <taxon>Steinernema</taxon>
    </lineage>
</organism>
<comment type="similarity">
    <text evidence="1">Belongs to the nudE family.</text>
</comment>
<gene>
    <name evidence="5" type="ORF">L596_003958</name>
</gene>
<dbReference type="EMBL" id="AZBU02000001">
    <property type="protein sequence ID" value="TMS36898.1"/>
    <property type="molecule type" value="Genomic_DNA"/>
</dbReference>
<dbReference type="Gene3D" id="6.10.250.1080">
    <property type="match status" value="1"/>
</dbReference>
<dbReference type="PANTHER" id="PTHR10921:SF1">
    <property type="entry name" value="NUCLEAR DISTRIBUTION PROTEIN NUDE HOMOLOG"/>
    <property type="match status" value="1"/>
</dbReference>
<proteinExistence type="inferred from homology"/>
<evidence type="ECO:0000256" key="4">
    <source>
        <dbReference type="SAM" id="MobiDB-lite"/>
    </source>
</evidence>
<evidence type="ECO:0000313" key="6">
    <source>
        <dbReference type="Proteomes" id="UP000298663"/>
    </source>
</evidence>
<evidence type="ECO:0000313" key="5">
    <source>
        <dbReference type="EMBL" id="TMS36898.1"/>
    </source>
</evidence>
<keyword evidence="6" id="KW-1185">Reference proteome</keyword>
<reference evidence="5 6" key="1">
    <citation type="journal article" date="2015" name="Genome Biol.">
        <title>Comparative genomics of Steinernema reveals deeply conserved gene regulatory networks.</title>
        <authorList>
            <person name="Dillman A.R."/>
            <person name="Macchietto M."/>
            <person name="Porter C.F."/>
            <person name="Rogers A."/>
            <person name="Williams B."/>
            <person name="Antoshechkin I."/>
            <person name="Lee M.M."/>
            <person name="Goodwin Z."/>
            <person name="Lu X."/>
            <person name="Lewis E.E."/>
            <person name="Goodrich-Blair H."/>
            <person name="Stock S.P."/>
            <person name="Adams B.J."/>
            <person name="Sternberg P.W."/>
            <person name="Mortazavi A."/>
        </authorList>
    </citation>
    <scope>NUCLEOTIDE SEQUENCE [LARGE SCALE GENOMIC DNA]</scope>
    <source>
        <strain evidence="5 6">ALL</strain>
    </source>
</reference>
<feature type="compositionally biased region" description="Polar residues" evidence="4">
    <location>
        <begin position="237"/>
        <end position="272"/>
    </location>
</feature>
<dbReference type="InterPro" id="IPR033494">
    <property type="entry name" value="NUDE"/>
</dbReference>
<protein>
    <recommendedName>
        <fullName evidence="7">NUDE domain-containing protein</fullName>
    </recommendedName>
</protein>
<feature type="coiled-coil region" evidence="3">
    <location>
        <begin position="58"/>
        <end position="145"/>
    </location>
</feature>
<name>A0A4U8UYB4_STECR</name>
<dbReference type="GO" id="GO:0007059">
    <property type="term" value="P:chromosome segregation"/>
    <property type="evidence" value="ECO:0007669"/>
    <property type="project" value="TreeGrafter"/>
</dbReference>
<dbReference type="GO" id="GO:0007020">
    <property type="term" value="P:microtubule nucleation"/>
    <property type="evidence" value="ECO:0007669"/>
    <property type="project" value="TreeGrafter"/>
</dbReference>
<dbReference type="GO" id="GO:0005871">
    <property type="term" value="C:kinesin complex"/>
    <property type="evidence" value="ECO:0007669"/>
    <property type="project" value="TreeGrafter"/>
</dbReference>
<evidence type="ECO:0008006" key="7">
    <source>
        <dbReference type="Google" id="ProtNLM"/>
    </source>
</evidence>
<evidence type="ECO:0000256" key="3">
    <source>
        <dbReference type="SAM" id="Coils"/>
    </source>
</evidence>
<accession>A0A4U8UYB4</accession>
<evidence type="ECO:0000256" key="1">
    <source>
        <dbReference type="ARBA" id="ARBA00007429"/>
    </source>
</evidence>
<reference evidence="5 6" key="2">
    <citation type="journal article" date="2019" name="G3 (Bethesda)">
        <title>Hybrid Assembly of the Genome of the Entomopathogenic Nematode Steinernema carpocapsae Identifies the X-Chromosome.</title>
        <authorList>
            <person name="Serra L."/>
            <person name="Macchietto M."/>
            <person name="Macias-Munoz A."/>
            <person name="McGill C.J."/>
            <person name="Rodriguez I.M."/>
            <person name="Rodriguez B."/>
            <person name="Murad R."/>
            <person name="Mortazavi A."/>
        </authorList>
    </citation>
    <scope>NUCLEOTIDE SEQUENCE [LARGE SCALE GENOMIC DNA]</scope>
    <source>
        <strain evidence="5 6">ALL</strain>
    </source>
</reference>
<dbReference type="GO" id="GO:0000132">
    <property type="term" value="P:establishment of mitotic spindle orientation"/>
    <property type="evidence" value="ECO:0007669"/>
    <property type="project" value="TreeGrafter"/>
</dbReference>
<dbReference type="GO" id="GO:0000776">
    <property type="term" value="C:kinetochore"/>
    <property type="evidence" value="ECO:0007669"/>
    <property type="project" value="TreeGrafter"/>
</dbReference>
<sequence>MSFHHEETIASLKDEVQKLRILLDNEQRDFCDYQATSQEVEEQLTKENDHLKTFVRTAELLQAEKVSLMERHNRERRDLLVSEDRLMKLLEEKTAECLLLKEKVRKLEMDNDHLERAQRAGEQDLNDLNDRLNIALERVVLAESELTEAVEDNEQVYRLREENLYLREELGLGDGLHNQSTILDGCGDASVPKERDSIRVRTELLRLQPAQRVHDRSISDSLMTDEIYNDVHIEQQTQNGDCQTSQSQNPNGEIQSQRPQPPNGESQNTPARSRSRTMIKDPVGVIIKMNQIVRDLLLKVNQMESKVRLNSTDSSVKTTD</sequence>
<dbReference type="OrthoDB" id="5877028at2759"/>
<dbReference type="GO" id="GO:0007100">
    <property type="term" value="P:mitotic centrosome separation"/>
    <property type="evidence" value="ECO:0007669"/>
    <property type="project" value="TreeGrafter"/>
</dbReference>